<protein>
    <recommendedName>
        <fullName evidence="2">Myb-like domain-containing protein</fullName>
    </recommendedName>
</protein>
<dbReference type="Gene3D" id="1.10.10.60">
    <property type="entry name" value="Homeodomain-like"/>
    <property type="match status" value="1"/>
</dbReference>
<dbReference type="InParanoid" id="A0A1Y2ECV2"/>
<proteinExistence type="predicted"/>
<dbReference type="AlphaFoldDB" id="A0A1Y2ECV2"/>
<evidence type="ECO:0000256" key="1">
    <source>
        <dbReference type="SAM" id="MobiDB-lite"/>
    </source>
</evidence>
<gene>
    <name evidence="3" type="ORF">BCR35DRAFT_307973</name>
</gene>
<organism evidence="3 4">
    <name type="scientific">Leucosporidium creatinivorum</name>
    <dbReference type="NCBI Taxonomy" id="106004"/>
    <lineage>
        <taxon>Eukaryota</taxon>
        <taxon>Fungi</taxon>
        <taxon>Dikarya</taxon>
        <taxon>Basidiomycota</taxon>
        <taxon>Pucciniomycotina</taxon>
        <taxon>Microbotryomycetes</taxon>
        <taxon>Leucosporidiales</taxon>
        <taxon>Leucosporidium</taxon>
    </lineage>
</organism>
<keyword evidence="4" id="KW-1185">Reference proteome</keyword>
<sequence length="220" mass="23987">MALTGCDPNSYTTEELEKLGRLRSKYEPDKEDWDAIAKRMAPRSAGSLKARAKKEDKAAARVIRRKESAARRAARKAARTASSREAKAKPARAKAPSPVPDFKPVLAADSSLTLQPEAKDAGAGVQAKVSPIGGDKAPSPKKKKGKKKAVQLEMLDLTMDDDKDDEKPDIKNLEVGLSPSVELQILQIRTEAAQQKLKIENEALARENALLRGLVGREKR</sequence>
<evidence type="ECO:0000313" key="3">
    <source>
        <dbReference type="EMBL" id="ORY69409.1"/>
    </source>
</evidence>
<accession>A0A1Y2ECV2</accession>
<dbReference type="SMART" id="SM00717">
    <property type="entry name" value="SANT"/>
    <property type="match status" value="1"/>
</dbReference>
<evidence type="ECO:0000313" key="4">
    <source>
        <dbReference type="Proteomes" id="UP000193467"/>
    </source>
</evidence>
<feature type="compositionally biased region" description="Basic and acidic residues" evidence="1">
    <location>
        <begin position="53"/>
        <end position="70"/>
    </location>
</feature>
<feature type="domain" description="Myb-like" evidence="2">
    <location>
        <begin position="7"/>
        <end position="58"/>
    </location>
</feature>
<dbReference type="CDD" id="cd00167">
    <property type="entry name" value="SANT"/>
    <property type="match status" value="1"/>
</dbReference>
<reference evidence="3 4" key="1">
    <citation type="submission" date="2016-07" db="EMBL/GenBank/DDBJ databases">
        <title>Pervasive Adenine N6-methylation of Active Genes in Fungi.</title>
        <authorList>
            <consortium name="DOE Joint Genome Institute"/>
            <person name="Mondo S.J."/>
            <person name="Dannebaum R.O."/>
            <person name="Kuo R.C."/>
            <person name="Labutti K."/>
            <person name="Haridas S."/>
            <person name="Kuo A."/>
            <person name="Salamov A."/>
            <person name="Ahrendt S.R."/>
            <person name="Lipzen A."/>
            <person name="Sullivan W."/>
            <person name="Andreopoulos W.B."/>
            <person name="Clum A."/>
            <person name="Lindquist E."/>
            <person name="Daum C."/>
            <person name="Ramamoorthy G.K."/>
            <person name="Gryganskyi A."/>
            <person name="Culley D."/>
            <person name="Magnuson J.K."/>
            <person name="James T.Y."/>
            <person name="O'Malley M.A."/>
            <person name="Stajich J.E."/>
            <person name="Spatafora J.W."/>
            <person name="Visel A."/>
            <person name="Grigoriev I.V."/>
        </authorList>
    </citation>
    <scope>NUCLEOTIDE SEQUENCE [LARGE SCALE GENOMIC DNA]</scope>
    <source>
        <strain evidence="3 4">62-1032</strain>
    </source>
</reference>
<feature type="region of interest" description="Disordered" evidence="1">
    <location>
        <begin position="41"/>
        <end position="150"/>
    </location>
</feature>
<dbReference type="EMBL" id="MCGR01000056">
    <property type="protein sequence ID" value="ORY69409.1"/>
    <property type="molecule type" value="Genomic_DNA"/>
</dbReference>
<dbReference type="Proteomes" id="UP000193467">
    <property type="component" value="Unassembled WGS sequence"/>
</dbReference>
<dbReference type="InterPro" id="IPR001005">
    <property type="entry name" value="SANT/Myb"/>
</dbReference>
<feature type="compositionally biased region" description="Basic residues" evidence="1">
    <location>
        <begin position="139"/>
        <end position="149"/>
    </location>
</feature>
<name>A0A1Y2ECV2_9BASI</name>
<comment type="caution">
    <text evidence="3">The sequence shown here is derived from an EMBL/GenBank/DDBJ whole genome shotgun (WGS) entry which is preliminary data.</text>
</comment>
<evidence type="ECO:0000259" key="2">
    <source>
        <dbReference type="SMART" id="SM00717"/>
    </source>
</evidence>